<evidence type="ECO:0000256" key="1">
    <source>
        <dbReference type="SAM" id="MobiDB-lite"/>
    </source>
</evidence>
<protein>
    <submittedName>
        <fullName evidence="3">Uncharacterized protein</fullName>
    </submittedName>
</protein>
<sequence length="226" mass="22271">MKFLPILALVGSAAAFSEYYTSECVQPCQSSQDELQSCSKSTGVAYNAPDVSPIWKCAAPKLAADVQCQTCVGASKAKDAYTQTIWHASSGSGDVNADAKALAVAAENDRGQSTVDGNNNGNNNNNGTAPGGVPAGTPGNNNGTAETGTDHSSTNGTVIGDGPNAGQSPNSTSQNGQGSVVNGTRTVSTTSPTATATQAVAGSGAGSIRAGIVGLAGVLGAAVFML</sequence>
<evidence type="ECO:0000313" key="4">
    <source>
        <dbReference type="Proteomes" id="UP001212841"/>
    </source>
</evidence>
<feature type="compositionally biased region" description="Low complexity" evidence="1">
    <location>
        <begin position="117"/>
        <end position="128"/>
    </location>
</feature>
<evidence type="ECO:0000256" key="2">
    <source>
        <dbReference type="SAM" id="SignalP"/>
    </source>
</evidence>
<feature type="compositionally biased region" description="Low complexity" evidence="1">
    <location>
        <begin position="135"/>
        <end position="147"/>
    </location>
</feature>
<feature type="region of interest" description="Disordered" evidence="1">
    <location>
        <begin position="106"/>
        <end position="190"/>
    </location>
</feature>
<dbReference type="EMBL" id="JADGJD010000856">
    <property type="protein sequence ID" value="KAJ3048047.1"/>
    <property type="molecule type" value="Genomic_DNA"/>
</dbReference>
<dbReference type="AlphaFoldDB" id="A0AAD5S704"/>
<evidence type="ECO:0000313" key="3">
    <source>
        <dbReference type="EMBL" id="KAJ3048047.1"/>
    </source>
</evidence>
<reference evidence="3" key="1">
    <citation type="submission" date="2020-05" db="EMBL/GenBank/DDBJ databases">
        <title>Phylogenomic resolution of chytrid fungi.</title>
        <authorList>
            <person name="Stajich J.E."/>
            <person name="Amses K."/>
            <person name="Simmons R."/>
            <person name="Seto K."/>
            <person name="Myers J."/>
            <person name="Bonds A."/>
            <person name="Quandt C.A."/>
            <person name="Barry K."/>
            <person name="Liu P."/>
            <person name="Grigoriev I."/>
            <person name="Longcore J.E."/>
            <person name="James T.Y."/>
        </authorList>
    </citation>
    <scope>NUCLEOTIDE SEQUENCE</scope>
    <source>
        <strain evidence="3">JEL0318</strain>
    </source>
</reference>
<accession>A0AAD5S704</accession>
<name>A0AAD5S704_9FUNG</name>
<dbReference type="Proteomes" id="UP001212841">
    <property type="component" value="Unassembled WGS sequence"/>
</dbReference>
<keyword evidence="2" id="KW-0732">Signal</keyword>
<keyword evidence="4" id="KW-1185">Reference proteome</keyword>
<feature type="chain" id="PRO_5041965623" evidence="2">
    <location>
        <begin position="16"/>
        <end position="226"/>
    </location>
</feature>
<comment type="caution">
    <text evidence="3">The sequence shown here is derived from an EMBL/GenBank/DDBJ whole genome shotgun (WGS) entry which is preliminary data.</text>
</comment>
<organism evidence="3 4">
    <name type="scientific">Rhizophlyctis rosea</name>
    <dbReference type="NCBI Taxonomy" id="64517"/>
    <lineage>
        <taxon>Eukaryota</taxon>
        <taxon>Fungi</taxon>
        <taxon>Fungi incertae sedis</taxon>
        <taxon>Chytridiomycota</taxon>
        <taxon>Chytridiomycota incertae sedis</taxon>
        <taxon>Chytridiomycetes</taxon>
        <taxon>Rhizophlyctidales</taxon>
        <taxon>Rhizophlyctidaceae</taxon>
        <taxon>Rhizophlyctis</taxon>
    </lineage>
</organism>
<proteinExistence type="predicted"/>
<feature type="compositionally biased region" description="Polar residues" evidence="1">
    <location>
        <begin position="165"/>
        <end position="183"/>
    </location>
</feature>
<feature type="signal peptide" evidence="2">
    <location>
        <begin position="1"/>
        <end position="15"/>
    </location>
</feature>
<gene>
    <name evidence="3" type="ORF">HK097_010928</name>
</gene>